<gene>
    <name evidence="1" type="ORF">PR048_023611</name>
</gene>
<proteinExistence type="predicted"/>
<evidence type="ECO:0000313" key="1">
    <source>
        <dbReference type="EMBL" id="KAJ8875712.1"/>
    </source>
</evidence>
<reference evidence="1 2" key="1">
    <citation type="submission" date="2023-02" db="EMBL/GenBank/DDBJ databases">
        <title>LHISI_Scaffold_Assembly.</title>
        <authorList>
            <person name="Stuart O.P."/>
            <person name="Cleave R."/>
            <person name="Magrath M.J.L."/>
            <person name="Mikheyev A.S."/>
        </authorList>
    </citation>
    <scope>NUCLEOTIDE SEQUENCE [LARGE SCALE GENOMIC DNA]</scope>
    <source>
        <strain evidence="1">Daus_M_001</strain>
        <tissue evidence="1">Leg muscle</tissue>
    </source>
</reference>
<evidence type="ECO:0000313" key="2">
    <source>
        <dbReference type="Proteomes" id="UP001159363"/>
    </source>
</evidence>
<accession>A0ABQ9GUL7</accession>
<dbReference type="EMBL" id="JARBHB010000009">
    <property type="protein sequence ID" value="KAJ8875712.1"/>
    <property type="molecule type" value="Genomic_DNA"/>
</dbReference>
<comment type="caution">
    <text evidence="1">The sequence shown here is derived from an EMBL/GenBank/DDBJ whole genome shotgun (WGS) entry which is preliminary data.</text>
</comment>
<name>A0ABQ9GUL7_9NEOP</name>
<keyword evidence="2" id="KW-1185">Reference proteome</keyword>
<organism evidence="1 2">
    <name type="scientific">Dryococelus australis</name>
    <dbReference type="NCBI Taxonomy" id="614101"/>
    <lineage>
        <taxon>Eukaryota</taxon>
        <taxon>Metazoa</taxon>
        <taxon>Ecdysozoa</taxon>
        <taxon>Arthropoda</taxon>
        <taxon>Hexapoda</taxon>
        <taxon>Insecta</taxon>
        <taxon>Pterygota</taxon>
        <taxon>Neoptera</taxon>
        <taxon>Polyneoptera</taxon>
        <taxon>Phasmatodea</taxon>
        <taxon>Verophasmatodea</taxon>
        <taxon>Anareolatae</taxon>
        <taxon>Phasmatidae</taxon>
        <taxon>Eurycanthinae</taxon>
        <taxon>Dryococelus</taxon>
    </lineage>
</organism>
<sequence length="98" mass="11489">MKFRKFQVTLEGTTQANNIMKLTRIDIYRVSVEKYRPLGPQQCRRWKEYVHNAQNCGREIATRRVTSCDEEDDDILLRRGGQPPLDTRITFSGDETLL</sequence>
<dbReference type="Proteomes" id="UP001159363">
    <property type="component" value="Chromosome 8"/>
</dbReference>
<protein>
    <submittedName>
        <fullName evidence="1">Uncharacterized protein</fullName>
    </submittedName>
</protein>